<keyword evidence="2" id="KW-1133">Transmembrane helix</keyword>
<evidence type="ECO:0000313" key="4">
    <source>
        <dbReference type="Proteomes" id="UP000177230"/>
    </source>
</evidence>
<name>A0A1F5RFB6_9BACT</name>
<keyword evidence="2" id="KW-0472">Membrane</keyword>
<sequence length="383" mass="43079">MEIKPKNAVGTVILVLIAVELVFIIKGNGHLEMLQSRRARLEEAIELSNQGVALSRQEEYPGALKLLEKARRLAPEDSLIGENLQAVYFNSGLSQIHQGKYQEALELSGRGLKLMPEKPALWYLRAEAWYGLGRNDSCLSCLGQAYDLNPGDSTISGLLGDLDNRCRREDGLESSQTGYFDIKFEGGENREMADKVLFMLEGIRDRQGALFGWQAQRNISVILYNNQQFSDITSLASWAGAAFDGKIRVPVANYREAQEVLERVLTHEFVHALLFEIGGRKFPGWFNEGLAQYQEGQRAVDHAYLPLSQLSGSFMTLEREDAQQAYRASLSAVSFLVEDNGWDMVRLFVDQMGQGGDFKGVFKASFNLSVDEFDRKWKRSIDK</sequence>
<proteinExistence type="predicted"/>
<dbReference type="PROSITE" id="PS50005">
    <property type="entry name" value="TPR"/>
    <property type="match status" value="2"/>
</dbReference>
<dbReference type="AlphaFoldDB" id="A0A1F5RFB6"/>
<evidence type="ECO:0000313" key="3">
    <source>
        <dbReference type="EMBL" id="OGF13099.1"/>
    </source>
</evidence>
<organism evidence="3 4">
    <name type="scientific">Candidatus Edwardsbacteria bacterium GWF2_54_11</name>
    <dbReference type="NCBI Taxonomy" id="1817851"/>
    <lineage>
        <taxon>Bacteria</taxon>
        <taxon>Candidatus Edwardsiibacteriota</taxon>
    </lineage>
</organism>
<keyword evidence="1" id="KW-0802">TPR repeat</keyword>
<dbReference type="Pfam" id="PF14559">
    <property type="entry name" value="TPR_19"/>
    <property type="match status" value="1"/>
</dbReference>
<reference evidence="3 4" key="1">
    <citation type="journal article" date="2016" name="Nat. Commun.">
        <title>Thousands of microbial genomes shed light on interconnected biogeochemical processes in an aquifer system.</title>
        <authorList>
            <person name="Anantharaman K."/>
            <person name="Brown C.T."/>
            <person name="Hug L.A."/>
            <person name="Sharon I."/>
            <person name="Castelle C.J."/>
            <person name="Probst A.J."/>
            <person name="Thomas B.C."/>
            <person name="Singh A."/>
            <person name="Wilkins M.J."/>
            <person name="Karaoz U."/>
            <person name="Brodie E.L."/>
            <person name="Williams K.H."/>
            <person name="Hubbard S.S."/>
            <person name="Banfield J.F."/>
        </authorList>
    </citation>
    <scope>NUCLEOTIDE SEQUENCE [LARGE SCALE GENOMIC DNA]</scope>
</reference>
<protein>
    <submittedName>
        <fullName evidence="3">Uncharacterized protein</fullName>
    </submittedName>
</protein>
<keyword evidence="2" id="KW-0812">Transmembrane</keyword>
<accession>A0A1F5RFB6</accession>
<feature type="transmembrane region" description="Helical" evidence="2">
    <location>
        <begin position="7"/>
        <end position="25"/>
    </location>
</feature>
<dbReference type="SUPFAM" id="SSF48452">
    <property type="entry name" value="TPR-like"/>
    <property type="match status" value="1"/>
</dbReference>
<dbReference type="Proteomes" id="UP000177230">
    <property type="component" value="Unassembled WGS sequence"/>
</dbReference>
<feature type="repeat" description="TPR" evidence="1">
    <location>
        <begin position="44"/>
        <end position="77"/>
    </location>
</feature>
<dbReference type="SMART" id="SM00028">
    <property type="entry name" value="TPR"/>
    <property type="match status" value="3"/>
</dbReference>
<comment type="caution">
    <text evidence="3">The sequence shown here is derived from an EMBL/GenBank/DDBJ whole genome shotgun (WGS) entry which is preliminary data.</text>
</comment>
<dbReference type="InterPro" id="IPR019734">
    <property type="entry name" value="TPR_rpt"/>
</dbReference>
<feature type="repeat" description="TPR" evidence="1">
    <location>
        <begin position="85"/>
        <end position="118"/>
    </location>
</feature>
<dbReference type="EMBL" id="MFFM01000026">
    <property type="protein sequence ID" value="OGF13099.1"/>
    <property type="molecule type" value="Genomic_DNA"/>
</dbReference>
<dbReference type="Gene3D" id="1.25.40.10">
    <property type="entry name" value="Tetratricopeptide repeat domain"/>
    <property type="match status" value="1"/>
</dbReference>
<gene>
    <name evidence="3" type="ORF">A2024_04795</name>
</gene>
<dbReference type="InterPro" id="IPR011990">
    <property type="entry name" value="TPR-like_helical_dom_sf"/>
</dbReference>
<evidence type="ECO:0000256" key="1">
    <source>
        <dbReference type="PROSITE-ProRule" id="PRU00339"/>
    </source>
</evidence>
<evidence type="ECO:0000256" key="2">
    <source>
        <dbReference type="SAM" id="Phobius"/>
    </source>
</evidence>